<evidence type="ECO:0000313" key="9">
    <source>
        <dbReference type="Proteomes" id="UP000006811"/>
    </source>
</evidence>
<dbReference type="GO" id="GO:0005886">
    <property type="term" value="C:plasma membrane"/>
    <property type="evidence" value="ECO:0007669"/>
    <property type="project" value="UniProtKB-SubCell"/>
</dbReference>
<protein>
    <submittedName>
        <fullName evidence="8">Type III protein export, membrane component</fullName>
    </submittedName>
</protein>
<dbReference type="KEGG" id="baj:BCTU_154"/>
<dbReference type="GO" id="GO:0044780">
    <property type="term" value="P:bacterial-type flagellum assembly"/>
    <property type="evidence" value="ECO:0007669"/>
    <property type="project" value="TreeGrafter"/>
</dbReference>
<evidence type="ECO:0000256" key="6">
    <source>
        <dbReference type="ARBA" id="ARBA00023136"/>
    </source>
</evidence>
<evidence type="ECO:0000256" key="1">
    <source>
        <dbReference type="ARBA" id="ARBA00004651"/>
    </source>
</evidence>
<dbReference type="HOGENOM" id="CLU_015346_3_0_6"/>
<dbReference type="PRINTS" id="PR00949">
    <property type="entry name" value="TYPE3IMAPROT"/>
</dbReference>
<keyword evidence="6 7" id="KW-0472">Membrane</keyword>
<gene>
    <name evidence="8" type="primary">flhA</name>
    <name evidence="8" type="ORF">BCTU_154</name>
</gene>
<organism evidence="8 9">
    <name type="scientific">Buchnera aphidicola</name>
    <name type="common">Cinara tujafilina</name>
    <dbReference type="NCBI Taxonomy" id="261317"/>
    <lineage>
        <taxon>Bacteria</taxon>
        <taxon>Pseudomonadati</taxon>
        <taxon>Pseudomonadota</taxon>
        <taxon>Gammaproteobacteria</taxon>
        <taxon>Enterobacterales</taxon>
        <taxon>Erwiniaceae</taxon>
        <taxon>Buchnera</taxon>
    </lineage>
</organism>
<dbReference type="STRING" id="261317.BCTU_154"/>
<dbReference type="PANTHER" id="PTHR30161:SF1">
    <property type="entry name" value="FLAGELLAR BIOSYNTHESIS PROTEIN FLHA-RELATED"/>
    <property type="match status" value="1"/>
</dbReference>
<proteinExistence type="inferred from homology"/>
<keyword evidence="4 7" id="KW-0812">Transmembrane</keyword>
<dbReference type="Pfam" id="PF00771">
    <property type="entry name" value="FHIPEP"/>
    <property type="match status" value="1"/>
</dbReference>
<evidence type="ECO:0000256" key="2">
    <source>
        <dbReference type="ARBA" id="ARBA00008835"/>
    </source>
</evidence>
<evidence type="ECO:0000313" key="8">
    <source>
        <dbReference type="EMBL" id="AEH39743.1"/>
    </source>
</evidence>
<name>F7WZ89_9GAMM</name>
<evidence type="ECO:0000256" key="7">
    <source>
        <dbReference type="SAM" id="Phobius"/>
    </source>
</evidence>
<dbReference type="InterPro" id="IPR042193">
    <property type="entry name" value="FHIPEP_3"/>
</dbReference>
<reference evidence="8 9" key="1">
    <citation type="journal article" date="2011" name="Appl. Environ. Microbiol.">
        <title>The genome of Buchnera aphidicola from the aphid Cinara tujafilina provides new clues about the evolutionary history of metabolic losses in bacterial endosymbionts.</title>
        <authorList>
            <person name="Lamelas A."/>
            <person name="Gosalbes M.J."/>
            <person name="Moya A."/>
            <person name="Latorre A."/>
        </authorList>
    </citation>
    <scope>NUCLEOTIDE SEQUENCE [LARGE SCALE GENOMIC DNA]</scope>
    <source>
        <strain evidence="9">Cinara tujafilina</strain>
    </source>
</reference>
<comment type="subcellular location">
    <subcellularLocation>
        <location evidence="1">Cell membrane</location>
        <topology evidence="1">Multi-pass membrane protein</topology>
    </subcellularLocation>
</comment>
<dbReference type="Gene3D" id="3.40.30.60">
    <property type="entry name" value="FHIPEP family, domain 1"/>
    <property type="match status" value="1"/>
</dbReference>
<accession>F7WZ89</accession>
<feature type="transmembrane region" description="Helical" evidence="7">
    <location>
        <begin position="180"/>
        <end position="200"/>
    </location>
</feature>
<evidence type="ECO:0000256" key="4">
    <source>
        <dbReference type="ARBA" id="ARBA00022692"/>
    </source>
</evidence>
<dbReference type="EMBL" id="CP001817">
    <property type="protein sequence ID" value="AEH39743.1"/>
    <property type="molecule type" value="Genomic_DNA"/>
</dbReference>
<dbReference type="Gene3D" id="1.10.8.540">
    <property type="entry name" value="FHIPEP family, domain 3"/>
    <property type="match status" value="1"/>
</dbReference>
<feature type="transmembrane region" description="Helical" evidence="7">
    <location>
        <begin position="48"/>
        <end position="68"/>
    </location>
</feature>
<evidence type="ECO:0000256" key="3">
    <source>
        <dbReference type="ARBA" id="ARBA00022475"/>
    </source>
</evidence>
<feature type="transmembrane region" description="Helical" evidence="7">
    <location>
        <begin position="260"/>
        <end position="277"/>
    </location>
</feature>
<dbReference type="eggNOG" id="COG1298">
    <property type="taxonomic scope" value="Bacteria"/>
</dbReference>
<evidence type="ECO:0000256" key="5">
    <source>
        <dbReference type="ARBA" id="ARBA00022989"/>
    </source>
</evidence>
<keyword evidence="9" id="KW-1185">Reference proteome</keyword>
<dbReference type="GO" id="GO:0009306">
    <property type="term" value="P:protein secretion"/>
    <property type="evidence" value="ECO:0007669"/>
    <property type="project" value="InterPro"/>
</dbReference>
<dbReference type="Proteomes" id="UP000006811">
    <property type="component" value="Chromosome"/>
</dbReference>
<dbReference type="PANTHER" id="PTHR30161">
    <property type="entry name" value="FLAGELLAR EXPORT PROTEIN, MEMBRANE FLHA SUBUNIT-RELATED"/>
    <property type="match status" value="1"/>
</dbReference>
<keyword evidence="3" id="KW-1003">Cell membrane</keyword>
<feature type="transmembrane region" description="Helical" evidence="7">
    <location>
        <begin position="212"/>
        <end position="239"/>
    </location>
</feature>
<feature type="transmembrane region" description="Helical" evidence="7">
    <location>
        <begin position="13"/>
        <end position="36"/>
    </location>
</feature>
<dbReference type="AlphaFoldDB" id="F7WZ89"/>
<dbReference type="InterPro" id="IPR001712">
    <property type="entry name" value="T3SS_FHIPEP"/>
</dbReference>
<keyword evidence="5 7" id="KW-1133">Transmembrane helix</keyword>
<sequence length="625" mass="70105">MILSMLILPLPPIVLDIFFTFNIVLSIMILLVSMFTKSTLEFSSFPTILLFSTLLRLTLNIASTRVILLHGNSGSYSAGHVIEAFGSFLIGSNFVIGTVIFIILVIINFLVITKGSGRIAEVGARFFLDSMPGKQMAVDADLNSGMITIEEAKYRRKTIEQESDFYGAMDGANKFIKGDAIAGILIMIVNIIGGLSIGILQHNMSFLQAATIYSILTIGDGLVTQIPALIISTASGVIVTRVNTNDKNIGEQMIYQIFNSPKIILLGGIVLGVFGLIPGMPNFMFLIFTCGLFLLSWRMYSSNIVQISKSENSKNLNSSKIIEASWNDVQFEYPISIELSKKLLPILHQNKKNNFLKNIQIIRKNITQNTGFLLPNVNITHNINLEDGYYRILIKGVEYARGMGYLDKLLAIDSYNTMNELSGIKIQEPVFGLPAFWINLIEKEHAIKNKFTVVDIGTVITTYINKILINNIHELLGFQEIQQLIEHISEMCPKLIDHLIPNIISITTLQKILQNLLQEKIPIRDMNTILETLINHGFSLKNNIVALTNIVRLSLKKIITQKFFYQNQYINAIGLSQSFEITLLELIKNKNNTIEPTFLEHFIIKTKNSILHPKKNKRTDCIISS</sequence>
<comment type="similarity">
    <text evidence="2">Belongs to the FHIPEP (flagella/HR/invasion proteins export pore) family.</text>
</comment>
<feature type="transmembrane region" description="Helical" evidence="7">
    <location>
        <begin position="88"/>
        <end position="111"/>
    </location>
</feature>
<dbReference type="InterPro" id="IPR042194">
    <property type="entry name" value="FHIPEP_1"/>
</dbReference>